<dbReference type="GO" id="GO:0022857">
    <property type="term" value="F:transmembrane transporter activity"/>
    <property type="evidence" value="ECO:0007669"/>
    <property type="project" value="TreeGrafter"/>
</dbReference>
<dbReference type="InterPro" id="IPR003838">
    <property type="entry name" value="ABC3_permease_C"/>
</dbReference>
<dbReference type="InterPro" id="IPR050250">
    <property type="entry name" value="Macrolide_Exporter_MacB"/>
</dbReference>
<feature type="transmembrane region" description="Helical" evidence="6">
    <location>
        <begin position="775"/>
        <end position="798"/>
    </location>
</feature>
<evidence type="ECO:0000256" key="2">
    <source>
        <dbReference type="ARBA" id="ARBA00022475"/>
    </source>
</evidence>
<feature type="transmembrane region" description="Helical" evidence="6">
    <location>
        <begin position="390"/>
        <end position="412"/>
    </location>
</feature>
<evidence type="ECO:0000256" key="6">
    <source>
        <dbReference type="SAM" id="Phobius"/>
    </source>
</evidence>
<evidence type="ECO:0000259" key="8">
    <source>
        <dbReference type="Pfam" id="PF12704"/>
    </source>
</evidence>
<evidence type="ECO:0000256" key="3">
    <source>
        <dbReference type="ARBA" id="ARBA00022692"/>
    </source>
</evidence>
<dbReference type="Pfam" id="PF02687">
    <property type="entry name" value="FtsX"/>
    <property type="match status" value="2"/>
</dbReference>
<evidence type="ECO:0000313" key="10">
    <source>
        <dbReference type="Proteomes" id="UP000184212"/>
    </source>
</evidence>
<dbReference type="Pfam" id="PF12704">
    <property type="entry name" value="MacB_PCD"/>
    <property type="match status" value="2"/>
</dbReference>
<keyword evidence="5 6" id="KW-0472">Membrane</keyword>
<dbReference type="GO" id="GO:0005886">
    <property type="term" value="C:plasma membrane"/>
    <property type="evidence" value="ECO:0007669"/>
    <property type="project" value="UniProtKB-SubCell"/>
</dbReference>
<feature type="transmembrane region" description="Helical" evidence="6">
    <location>
        <begin position="692"/>
        <end position="714"/>
    </location>
</feature>
<evidence type="ECO:0000259" key="7">
    <source>
        <dbReference type="Pfam" id="PF02687"/>
    </source>
</evidence>
<dbReference type="PANTHER" id="PTHR30572">
    <property type="entry name" value="MEMBRANE COMPONENT OF TRANSPORTER-RELATED"/>
    <property type="match status" value="1"/>
</dbReference>
<feature type="domain" description="ABC3 transporter permease C-terminal" evidence="7">
    <location>
        <begin position="692"/>
        <end position="791"/>
    </location>
</feature>
<feature type="transmembrane region" description="Helical" evidence="6">
    <location>
        <begin position="433"/>
        <end position="456"/>
    </location>
</feature>
<protein>
    <submittedName>
        <fullName evidence="9">Putative ABC transport system permease protein</fullName>
    </submittedName>
</protein>
<feature type="transmembrane region" description="Helical" evidence="6">
    <location>
        <begin position="726"/>
        <end position="755"/>
    </location>
</feature>
<evidence type="ECO:0000256" key="5">
    <source>
        <dbReference type="ARBA" id="ARBA00023136"/>
    </source>
</evidence>
<dbReference type="EMBL" id="FQWQ01000002">
    <property type="protein sequence ID" value="SHH14240.1"/>
    <property type="molecule type" value="Genomic_DNA"/>
</dbReference>
<dbReference type="Proteomes" id="UP000184212">
    <property type="component" value="Unassembled WGS sequence"/>
</dbReference>
<keyword evidence="4 6" id="KW-1133">Transmembrane helix</keyword>
<dbReference type="PANTHER" id="PTHR30572:SF18">
    <property type="entry name" value="ABC-TYPE MACROLIDE FAMILY EXPORT SYSTEM PERMEASE COMPONENT 2"/>
    <property type="match status" value="1"/>
</dbReference>
<dbReference type="OrthoDB" id="5933722at2"/>
<sequence length="812" mass="91614">MMWANYLKTAVRNQLRNKAFSAINISGLVIGLTACLFIYQFVSFEWSYDRFHSKSDQIYRVIDDVDYQGKQIQHGTMTYPAVGALMAKDYEEIALHTRMLVPFGESIVKANNQVYLGDKCLFVDEHFLSVFDFPLVAGQPSVLQEKYTAILSESMAKKYFGQADAQSLIGKEFFWSTEPTPYTVKAIAKDVPENSHLQFDVLISYASLYHPDNRSFEESLTEKPYVRHYLLLHPETDDQVLEEKFIAFSQRYFTADKAVGKVHAFTLQPLKQVHLYSDYAYEYAQTSSGKVVWATVWIAGIILVIAWINYINLTTSRSLDRAKEVGVRKVMGANARQLLKQFVFESVLVTTLALLAAVLLVLLLQKPFNAIVDGDRSLWTTFAALDPKSIIILVAASIIGLALSGFYPAFILSSFQPVTVLKGKFQRSAKGQFMRKILVVFQFTAACALVTATFMVSRQMEFMRKKDMGIAIGNTMVVSPPMRTLFDSTYQGRMKTFKHALQDLSQVVSVTTSSQIPGARPYTTSDIRLNEGQERYTANQLVVDEDFFTNYEVKLLAGRTFAFSDCNFDWNKVKNIIINRSAMSLFGLNTENVLDAKIYIGDKEWTVVGVVENFHQQSLHTAIEPMLFTPDYGPFNPTSVKLTGGDHPASIREIKTLFEKFFPDNAFQYYFLEDQFNKQYNDDRKFSTLTKVFTILSVIISCLGLIGLSTYTAIQRTKEIGIRKVLGASVMSIIALLSIDFIKLVLVAVVLSVPLAYFGMEEWLSRYAYRINPGVLVYVMPMGGILLIAAGTICGQVLKTAKRDPVSTLKYE</sequence>
<gene>
    <name evidence="9" type="ORF">SAMN04488109_2855</name>
</gene>
<comment type="subcellular location">
    <subcellularLocation>
        <location evidence="1">Cell membrane</location>
        <topology evidence="1">Multi-pass membrane protein</topology>
    </subcellularLocation>
</comment>
<keyword evidence="10" id="KW-1185">Reference proteome</keyword>
<dbReference type="RefSeq" id="WP_084138126.1">
    <property type="nucleotide sequence ID" value="NZ_FQWQ01000002.1"/>
</dbReference>
<evidence type="ECO:0000256" key="4">
    <source>
        <dbReference type="ARBA" id="ARBA00022989"/>
    </source>
</evidence>
<evidence type="ECO:0000313" key="9">
    <source>
        <dbReference type="EMBL" id="SHH14240.1"/>
    </source>
</evidence>
<dbReference type="InterPro" id="IPR025857">
    <property type="entry name" value="MacB_PCD"/>
</dbReference>
<feature type="transmembrane region" description="Helical" evidence="6">
    <location>
        <begin position="291"/>
        <end position="313"/>
    </location>
</feature>
<proteinExistence type="predicted"/>
<dbReference type="STRING" id="947013.SAMN04488109_2855"/>
<feature type="transmembrane region" description="Helical" evidence="6">
    <location>
        <begin position="21"/>
        <end position="42"/>
    </location>
</feature>
<feature type="domain" description="MacB-like periplasmic core" evidence="8">
    <location>
        <begin position="448"/>
        <end position="632"/>
    </location>
</feature>
<feature type="domain" description="MacB-like periplasmic core" evidence="8">
    <location>
        <begin position="21"/>
        <end position="213"/>
    </location>
</feature>
<feature type="domain" description="ABC3 transporter permease C-terminal" evidence="7">
    <location>
        <begin position="298"/>
        <end position="416"/>
    </location>
</feature>
<accession>A0A1M5QKF9</accession>
<reference evidence="9 10" key="1">
    <citation type="submission" date="2016-11" db="EMBL/GenBank/DDBJ databases">
        <authorList>
            <person name="Jaros S."/>
            <person name="Januszkiewicz K."/>
            <person name="Wedrychowicz H."/>
        </authorList>
    </citation>
    <scope>NUCLEOTIDE SEQUENCE [LARGE SCALE GENOMIC DNA]</scope>
    <source>
        <strain evidence="9 10">DSM 24574</strain>
    </source>
</reference>
<dbReference type="AlphaFoldDB" id="A0A1M5QKF9"/>
<name>A0A1M5QKF9_9BACT</name>
<evidence type="ECO:0000256" key="1">
    <source>
        <dbReference type="ARBA" id="ARBA00004651"/>
    </source>
</evidence>
<organism evidence="9 10">
    <name type="scientific">Chryseolinea serpens</name>
    <dbReference type="NCBI Taxonomy" id="947013"/>
    <lineage>
        <taxon>Bacteria</taxon>
        <taxon>Pseudomonadati</taxon>
        <taxon>Bacteroidota</taxon>
        <taxon>Cytophagia</taxon>
        <taxon>Cytophagales</taxon>
        <taxon>Fulvivirgaceae</taxon>
        <taxon>Chryseolinea</taxon>
    </lineage>
</organism>
<feature type="transmembrane region" description="Helical" evidence="6">
    <location>
        <begin position="342"/>
        <end position="364"/>
    </location>
</feature>
<keyword evidence="3 6" id="KW-0812">Transmembrane</keyword>
<keyword evidence="2" id="KW-1003">Cell membrane</keyword>